<evidence type="ECO:0000313" key="2">
    <source>
        <dbReference type="Proteomes" id="UP001345219"/>
    </source>
</evidence>
<dbReference type="InterPro" id="IPR045163">
    <property type="entry name" value="Focadhesin/RST1"/>
</dbReference>
<organism evidence="1 2">
    <name type="scientific">Trapa incisa</name>
    <dbReference type="NCBI Taxonomy" id="236973"/>
    <lineage>
        <taxon>Eukaryota</taxon>
        <taxon>Viridiplantae</taxon>
        <taxon>Streptophyta</taxon>
        <taxon>Embryophyta</taxon>
        <taxon>Tracheophyta</taxon>
        <taxon>Spermatophyta</taxon>
        <taxon>Magnoliopsida</taxon>
        <taxon>eudicotyledons</taxon>
        <taxon>Gunneridae</taxon>
        <taxon>Pentapetalae</taxon>
        <taxon>rosids</taxon>
        <taxon>malvids</taxon>
        <taxon>Myrtales</taxon>
        <taxon>Lythraceae</taxon>
        <taxon>Trapa</taxon>
    </lineage>
</organism>
<protein>
    <submittedName>
        <fullName evidence="1">Uncharacterized protein</fullName>
    </submittedName>
</protein>
<dbReference type="Proteomes" id="UP001345219">
    <property type="component" value="Chromosome 6"/>
</dbReference>
<keyword evidence="2" id="KW-1185">Reference proteome</keyword>
<dbReference type="PANTHER" id="PTHR16212">
    <property type="entry name" value="FOCADHESIN FAMILY MEMBER"/>
    <property type="match status" value="1"/>
</dbReference>
<reference evidence="1 2" key="1">
    <citation type="journal article" date="2023" name="Hortic Res">
        <title>Pangenome of water caltrop reveals structural variations and asymmetric subgenome divergence after allopolyploidization.</title>
        <authorList>
            <person name="Zhang X."/>
            <person name="Chen Y."/>
            <person name="Wang L."/>
            <person name="Yuan Y."/>
            <person name="Fang M."/>
            <person name="Shi L."/>
            <person name="Lu R."/>
            <person name="Comes H.P."/>
            <person name="Ma Y."/>
            <person name="Chen Y."/>
            <person name="Huang G."/>
            <person name="Zhou Y."/>
            <person name="Zheng Z."/>
            <person name="Qiu Y."/>
        </authorList>
    </citation>
    <scope>NUCLEOTIDE SEQUENCE [LARGE SCALE GENOMIC DNA]</scope>
    <source>
        <tissue evidence="1">Roots</tissue>
    </source>
</reference>
<dbReference type="EMBL" id="JAXIOK010000013">
    <property type="protein sequence ID" value="KAK4757083.1"/>
    <property type="molecule type" value="Genomic_DNA"/>
</dbReference>
<evidence type="ECO:0000313" key="1">
    <source>
        <dbReference type="EMBL" id="KAK4757083.1"/>
    </source>
</evidence>
<dbReference type="AlphaFoldDB" id="A0AAN7Q0I0"/>
<proteinExistence type="predicted"/>
<accession>A0AAN7Q0I0</accession>
<dbReference type="GO" id="GO:0060147">
    <property type="term" value="P:regulation of post-transcriptional gene silencing"/>
    <property type="evidence" value="ECO:0007669"/>
    <property type="project" value="InterPro"/>
</dbReference>
<gene>
    <name evidence="1" type="ORF">SAY87_007210</name>
</gene>
<sequence length="231" mass="25693">MYIEGIYNDAMIVNSNWHVLQVDSVPGDVQISEFVKKVELKVRLVRVGSIQITELAGMKAILLNMQSDVIWNVLIEVVAALGYAEGSIKRQWLVDAAEISCISSYPTTAMLFIGLFSGSFSKYMPLLILDKVSVLSDLPLTLTCLLSDPNWEGIAGQFTSALWSSTERLYGWVTGTYLGREAPGEQEINPSENLSALSLLHIMHTACFYLKKYLPLEKQIRLADMIITPSL</sequence>
<name>A0AAN7Q0I0_9MYRT</name>
<comment type="caution">
    <text evidence="1">The sequence shown here is derived from an EMBL/GenBank/DDBJ whole genome shotgun (WGS) entry which is preliminary data.</text>
</comment>
<dbReference type="PANTHER" id="PTHR16212:SF4">
    <property type="entry name" value="FOCADHESIN"/>
    <property type="match status" value="1"/>
</dbReference>